<evidence type="ECO:0000313" key="1">
    <source>
        <dbReference type="EMBL" id="KAI4351710.1"/>
    </source>
</evidence>
<proteinExistence type="predicted"/>
<organism evidence="1 2">
    <name type="scientific">Bauhinia variegata</name>
    <name type="common">Purple orchid tree</name>
    <name type="synonym">Phanera variegata</name>
    <dbReference type="NCBI Taxonomy" id="167791"/>
    <lineage>
        <taxon>Eukaryota</taxon>
        <taxon>Viridiplantae</taxon>
        <taxon>Streptophyta</taxon>
        <taxon>Embryophyta</taxon>
        <taxon>Tracheophyta</taxon>
        <taxon>Spermatophyta</taxon>
        <taxon>Magnoliopsida</taxon>
        <taxon>eudicotyledons</taxon>
        <taxon>Gunneridae</taxon>
        <taxon>Pentapetalae</taxon>
        <taxon>rosids</taxon>
        <taxon>fabids</taxon>
        <taxon>Fabales</taxon>
        <taxon>Fabaceae</taxon>
        <taxon>Cercidoideae</taxon>
        <taxon>Cercideae</taxon>
        <taxon>Bauhiniinae</taxon>
        <taxon>Bauhinia</taxon>
    </lineage>
</organism>
<name>A0ACB9PYL1_BAUVA</name>
<comment type="caution">
    <text evidence="1">The sequence shown here is derived from an EMBL/GenBank/DDBJ whole genome shotgun (WGS) entry which is preliminary data.</text>
</comment>
<accession>A0ACB9PYL1</accession>
<dbReference type="Proteomes" id="UP000828941">
    <property type="component" value="Chromosome 3"/>
</dbReference>
<protein>
    <submittedName>
        <fullName evidence="1">Uncharacterized protein</fullName>
    </submittedName>
</protein>
<evidence type="ECO:0000313" key="2">
    <source>
        <dbReference type="Proteomes" id="UP000828941"/>
    </source>
</evidence>
<gene>
    <name evidence="1" type="ORF">L6164_006041</name>
</gene>
<sequence>MGSIEGVEAVRLDDVEDIVYVAVGKNVEKSEKLLLWAAKNFGTKKICVLHVHQPENVKSLSESLAM</sequence>
<dbReference type="EMBL" id="CM039428">
    <property type="protein sequence ID" value="KAI4351710.1"/>
    <property type="molecule type" value="Genomic_DNA"/>
</dbReference>
<reference evidence="1 2" key="1">
    <citation type="journal article" date="2022" name="DNA Res.">
        <title>Chromosomal-level genome assembly of the orchid tree Bauhinia variegata (Leguminosae; Cercidoideae) supports the allotetraploid origin hypothesis of Bauhinia.</title>
        <authorList>
            <person name="Zhong Y."/>
            <person name="Chen Y."/>
            <person name="Zheng D."/>
            <person name="Pang J."/>
            <person name="Liu Y."/>
            <person name="Luo S."/>
            <person name="Meng S."/>
            <person name="Qian L."/>
            <person name="Wei D."/>
            <person name="Dai S."/>
            <person name="Zhou R."/>
        </authorList>
    </citation>
    <scope>NUCLEOTIDE SEQUENCE [LARGE SCALE GENOMIC DNA]</scope>
    <source>
        <strain evidence="1">BV-YZ2020</strain>
    </source>
</reference>
<keyword evidence="2" id="KW-1185">Reference proteome</keyword>